<reference evidence="2 3" key="1">
    <citation type="journal article" date="2019" name="Nat. Ecol. Evol.">
        <title>Megaphylogeny resolves global patterns of mushroom evolution.</title>
        <authorList>
            <person name="Varga T."/>
            <person name="Krizsan K."/>
            <person name="Foldi C."/>
            <person name="Dima B."/>
            <person name="Sanchez-Garcia M."/>
            <person name="Sanchez-Ramirez S."/>
            <person name="Szollosi G.J."/>
            <person name="Szarkandi J.G."/>
            <person name="Papp V."/>
            <person name="Albert L."/>
            <person name="Andreopoulos W."/>
            <person name="Angelini C."/>
            <person name="Antonin V."/>
            <person name="Barry K.W."/>
            <person name="Bougher N.L."/>
            <person name="Buchanan P."/>
            <person name="Buyck B."/>
            <person name="Bense V."/>
            <person name="Catcheside P."/>
            <person name="Chovatia M."/>
            <person name="Cooper J."/>
            <person name="Damon W."/>
            <person name="Desjardin D."/>
            <person name="Finy P."/>
            <person name="Geml J."/>
            <person name="Haridas S."/>
            <person name="Hughes K."/>
            <person name="Justo A."/>
            <person name="Karasinski D."/>
            <person name="Kautmanova I."/>
            <person name="Kiss B."/>
            <person name="Kocsube S."/>
            <person name="Kotiranta H."/>
            <person name="LaButti K.M."/>
            <person name="Lechner B.E."/>
            <person name="Liimatainen K."/>
            <person name="Lipzen A."/>
            <person name="Lukacs Z."/>
            <person name="Mihaltcheva S."/>
            <person name="Morgado L.N."/>
            <person name="Niskanen T."/>
            <person name="Noordeloos M.E."/>
            <person name="Ohm R.A."/>
            <person name="Ortiz-Santana B."/>
            <person name="Ovrebo C."/>
            <person name="Racz N."/>
            <person name="Riley R."/>
            <person name="Savchenko A."/>
            <person name="Shiryaev A."/>
            <person name="Soop K."/>
            <person name="Spirin V."/>
            <person name="Szebenyi C."/>
            <person name="Tomsovsky M."/>
            <person name="Tulloss R.E."/>
            <person name="Uehling J."/>
            <person name="Grigoriev I.V."/>
            <person name="Vagvolgyi C."/>
            <person name="Papp T."/>
            <person name="Martin F.M."/>
            <person name="Miettinen O."/>
            <person name="Hibbett D.S."/>
            <person name="Nagy L.G."/>
        </authorList>
    </citation>
    <scope>NUCLEOTIDE SEQUENCE [LARGE SCALE GENOMIC DNA]</scope>
    <source>
        <strain evidence="2 3">CBS 309.79</strain>
    </source>
</reference>
<evidence type="ECO:0000313" key="2">
    <source>
        <dbReference type="EMBL" id="TFL03454.1"/>
    </source>
</evidence>
<dbReference type="Proteomes" id="UP000305067">
    <property type="component" value="Unassembled WGS sequence"/>
</dbReference>
<feature type="region of interest" description="Disordered" evidence="1">
    <location>
        <begin position="1"/>
        <end position="33"/>
    </location>
</feature>
<evidence type="ECO:0000256" key="1">
    <source>
        <dbReference type="SAM" id="MobiDB-lite"/>
    </source>
</evidence>
<proteinExistence type="predicted"/>
<evidence type="ECO:0000313" key="3">
    <source>
        <dbReference type="Proteomes" id="UP000305067"/>
    </source>
</evidence>
<protein>
    <submittedName>
        <fullName evidence="2">Uncharacterized protein</fullName>
    </submittedName>
</protein>
<name>A0A5C3QYK0_9AGAR</name>
<keyword evidence="3" id="KW-1185">Reference proteome</keyword>
<dbReference type="AlphaFoldDB" id="A0A5C3QYK0"/>
<accession>A0A5C3QYK0</accession>
<sequence length="171" mass="20005">MQSSNSSCRYSDRRSSRTLHPSRKRASVATTQTQFSSTPTIYDQTYRYQGYHTNPVKHPRSRLYPVTTAHVEATLSPKSSRSRLSARTVTRRRFIFVRRGVESFRRGVRVIRRAFMCSQGAKVVVEEELAAYHVREQTREDLIFGDDEVRRSYWGGNQGVRRRSRRSLAWE</sequence>
<gene>
    <name evidence="2" type="ORF">BDV98DRAFT_385036</name>
</gene>
<dbReference type="EMBL" id="ML178820">
    <property type="protein sequence ID" value="TFL03454.1"/>
    <property type="molecule type" value="Genomic_DNA"/>
</dbReference>
<feature type="compositionally biased region" description="Basic residues" evidence="1">
    <location>
        <begin position="16"/>
        <end position="26"/>
    </location>
</feature>
<organism evidence="2 3">
    <name type="scientific">Pterulicium gracile</name>
    <dbReference type="NCBI Taxonomy" id="1884261"/>
    <lineage>
        <taxon>Eukaryota</taxon>
        <taxon>Fungi</taxon>
        <taxon>Dikarya</taxon>
        <taxon>Basidiomycota</taxon>
        <taxon>Agaricomycotina</taxon>
        <taxon>Agaricomycetes</taxon>
        <taxon>Agaricomycetidae</taxon>
        <taxon>Agaricales</taxon>
        <taxon>Pleurotineae</taxon>
        <taxon>Pterulaceae</taxon>
        <taxon>Pterulicium</taxon>
    </lineage>
</organism>